<name>G9ZEA1_9GAMM</name>
<sequence length="39" mass="4019">MAATEEEEQPSSGADTRPAKRDGGVLKSMLGKSVNSAGR</sequence>
<comment type="caution">
    <text evidence="2">The sequence shown here is derived from an EMBL/GenBank/DDBJ whole genome shotgun (WGS) entry which is preliminary data.</text>
</comment>
<reference evidence="2 3" key="1">
    <citation type="submission" date="2011-08" db="EMBL/GenBank/DDBJ databases">
        <authorList>
            <person name="Weinstock G."/>
            <person name="Sodergren E."/>
            <person name="Clifton S."/>
            <person name="Fulton L."/>
            <person name="Fulton B."/>
            <person name="Courtney L."/>
            <person name="Fronick C."/>
            <person name="Harrison M."/>
            <person name="Strong C."/>
            <person name="Farmer C."/>
            <person name="Delahaunty K."/>
            <person name="Markovic C."/>
            <person name="Hall O."/>
            <person name="Minx P."/>
            <person name="Tomlinson C."/>
            <person name="Mitreva M."/>
            <person name="Hou S."/>
            <person name="Chen J."/>
            <person name="Wollam A."/>
            <person name="Pepin K.H."/>
            <person name="Johnson M."/>
            <person name="Bhonagiri V."/>
            <person name="Zhang X."/>
            <person name="Suruliraj S."/>
            <person name="Warren W."/>
            <person name="Chinwalla A."/>
            <person name="Mardis E.R."/>
            <person name="Wilson R.K."/>
        </authorList>
    </citation>
    <scope>NUCLEOTIDE SEQUENCE [LARGE SCALE GENOMIC DNA]</scope>
    <source>
        <strain evidence="2 3">F0432</strain>
    </source>
</reference>
<dbReference type="AlphaFoldDB" id="G9ZEA1"/>
<accession>G9ZEA1</accession>
<organism evidence="2 3">
    <name type="scientific">Cardiobacterium valvarum F0432</name>
    <dbReference type="NCBI Taxonomy" id="797473"/>
    <lineage>
        <taxon>Bacteria</taxon>
        <taxon>Pseudomonadati</taxon>
        <taxon>Pseudomonadota</taxon>
        <taxon>Gammaproteobacteria</taxon>
        <taxon>Cardiobacteriales</taxon>
        <taxon>Cardiobacteriaceae</taxon>
        <taxon>Cardiobacterium</taxon>
    </lineage>
</organism>
<evidence type="ECO:0000256" key="1">
    <source>
        <dbReference type="SAM" id="MobiDB-lite"/>
    </source>
</evidence>
<proteinExistence type="predicted"/>
<evidence type="ECO:0000313" key="3">
    <source>
        <dbReference type="Proteomes" id="UP000004750"/>
    </source>
</evidence>
<dbReference type="Proteomes" id="UP000004750">
    <property type="component" value="Unassembled WGS sequence"/>
</dbReference>
<protein>
    <submittedName>
        <fullName evidence="2">Uncharacterized protein</fullName>
    </submittedName>
</protein>
<dbReference type="STRING" id="797473.HMPREF9080_01089"/>
<gene>
    <name evidence="2" type="ORF">HMPREF9080_01089</name>
</gene>
<dbReference type="HOGENOM" id="CLU_3306695_0_0_6"/>
<dbReference type="EMBL" id="AGCM01000055">
    <property type="protein sequence ID" value="EHM54860.1"/>
    <property type="molecule type" value="Genomic_DNA"/>
</dbReference>
<evidence type="ECO:0000313" key="2">
    <source>
        <dbReference type="EMBL" id="EHM54860.1"/>
    </source>
</evidence>
<feature type="region of interest" description="Disordered" evidence="1">
    <location>
        <begin position="1"/>
        <end position="39"/>
    </location>
</feature>